<keyword evidence="4" id="KW-1185">Reference proteome</keyword>
<dbReference type="Gene3D" id="3.80.10.10">
    <property type="entry name" value="Ribonuclease Inhibitor"/>
    <property type="match status" value="1"/>
</dbReference>
<evidence type="ECO:0000259" key="2">
    <source>
        <dbReference type="Pfam" id="PF12937"/>
    </source>
</evidence>
<evidence type="ECO:0000313" key="3">
    <source>
        <dbReference type="EMBL" id="PRW33307.1"/>
    </source>
</evidence>
<comment type="subcellular location">
    <subcellularLocation>
        <location evidence="1">Cytoplasm</location>
        <location evidence="1">Cytoskeleton</location>
        <location evidence="1">Cilium axoneme</location>
    </subcellularLocation>
</comment>
<dbReference type="Pfam" id="PF12937">
    <property type="entry name" value="F-box-like"/>
    <property type="match status" value="1"/>
</dbReference>
<keyword evidence="3" id="KW-0560">Oxidoreductase</keyword>
<dbReference type="AlphaFoldDB" id="A0A2P6TGQ2"/>
<organism evidence="3 4">
    <name type="scientific">Chlorella sorokiniana</name>
    <name type="common">Freshwater green alga</name>
    <dbReference type="NCBI Taxonomy" id="3076"/>
    <lineage>
        <taxon>Eukaryota</taxon>
        <taxon>Viridiplantae</taxon>
        <taxon>Chlorophyta</taxon>
        <taxon>core chlorophytes</taxon>
        <taxon>Trebouxiophyceae</taxon>
        <taxon>Chlorellales</taxon>
        <taxon>Chlorellaceae</taxon>
        <taxon>Chlorella clade</taxon>
        <taxon>Chlorella</taxon>
    </lineage>
</organism>
<feature type="domain" description="F-box" evidence="2">
    <location>
        <begin position="6"/>
        <end position="53"/>
    </location>
</feature>
<accession>A0A2P6TGQ2</accession>
<comment type="caution">
    <text evidence="3">The sequence shown here is derived from an EMBL/GenBank/DDBJ whole genome shotgun (WGS) entry which is preliminary data.</text>
</comment>
<proteinExistence type="predicted"/>
<name>A0A2P6TGQ2_CHLSO</name>
<dbReference type="OrthoDB" id="10659414at2759"/>
<dbReference type="SUPFAM" id="SSF81383">
    <property type="entry name" value="F-box domain"/>
    <property type="match status" value="1"/>
</dbReference>
<dbReference type="InterPro" id="IPR032675">
    <property type="entry name" value="LRR_dom_sf"/>
</dbReference>
<dbReference type="GO" id="GO:0005930">
    <property type="term" value="C:axoneme"/>
    <property type="evidence" value="ECO:0007669"/>
    <property type="project" value="UniProtKB-SubCell"/>
</dbReference>
<dbReference type="InterPro" id="IPR001810">
    <property type="entry name" value="F-box_dom"/>
</dbReference>
<dbReference type="GO" id="GO:0004497">
    <property type="term" value="F:monooxygenase activity"/>
    <property type="evidence" value="ECO:0007669"/>
    <property type="project" value="UniProtKB-KW"/>
</dbReference>
<dbReference type="EMBL" id="LHPG02000017">
    <property type="protein sequence ID" value="PRW33307.1"/>
    <property type="molecule type" value="Genomic_DNA"/>
</dbReference>
<evidence type="ECO:0000313" key="4">
    <source>
        <dbReference type="Proteomes" id="UP000239899"/>
    </source>
</evidence>
<dbReference type="Proteomes" id="UP000239899">
    <property type="component" value="Unassembled WGS sequence"/>
</dbReference>
<protein>
    <submittedName>
        <fullName evidence="3">Dimethylaniline monooxygenase</fullName>
    </submittedName>
</protein>
<reference evidence="3 4" key="1">
    <citation type="journal article" date="2018" name="Plant J.">
        <title>Genome sequences of Chlorella sorokiniana UTEX 1602 and Micractinium conductrix SAG 241.80: implications to maltose excretion by a green alga.</title>
        <authorList>
            <person name="Arriola M.B."/>
            <person name="Velmurugan N."/>
            <person name="Zhang Y."/>
            <person name="Plunkett M.H."/>
            <person name="Hondzo H."/>
            <person name="Barney B.M."/>
        </authorList>
    </citation>
    <scope>NUCLEOTIDE SEQUENCE [LARGE SCALE GENOMIC DNA]</scope>
    <source>
        <strain evidence="4">UTEX 1602</strain>
    </source>
</reference>
<evidence type="ECO:0000256" key="1">
    <source>
        <dbReference type="ARBA" id="ARBA00004430"/>
    </source>
</evidence>
<dbReference type="SUPFAM" id="SSF52047">
    <property type="entry name" value="RNI-like"/>
    <property type="match status" value="1"/>
</dbReference>
<keyword evidence="3" id="KW-0503">Monooxygenase</keyword>
<dbReference type="Gene3D" id="1.20.1280.50">
    <property type="match status" value="1"/>
</dbReference>
<sequence length="457" mass="50292">MTDSIIPELPAEVLERVFSVGRPDRVFAKPLLDAADRLRCQLVCKAWRYALDPERWPLGELQLEAQHAAAVPPAALWMQHMRPAVRELDIRLDVPVGYLEDGETPITSDSPAVQAVHDVLLALQPVGALHALSLTARFPVLERFLPDLGRFTGLRRLTLSDGGFLQLWHIADVAGNVLGPSLLRHLPPQLERLTITSLRAVRLEPLQGSEAEQLDPATTGGGGTPHLLQQVVKLEFEGCRDVVVDMPLPRLEVLSIMFSRRYSLAGARLWLPQLTRLELWDSARTASLRGSAMPALAQLSCDSRRRANDSFAALQQLTHLDLELSEESPQSGSALVAGVALTLRSLTVTAPRRHFDEAACGEACAQVAASATQLTHLEVDGWACLQRLPSWPHLQELRLLHVTPYGITPQQLALLVAPPSLRHVAFSRCPVPAFRALEDERLEELCRALPNCLVEAV</sequence>
<dbReference type="InterPro" id="IPR036047">
    <property type="entry name" value="F-box-like_dom_sf"/>
</dbReference>
<dbReference type="CDD" id="cd09917">
    <property type="entry name" value="F-box_SF"/>
    <property type="match status" value="1"/>
</dbReference>
<gene>
    <name evidence="3" type="ORF">C2E21_7847</name>
</gene>